<organism evidence="2 4">
    <name type="scientific">Adineta steineri</name>
    <dbReference type="NCBI Taxonomy" id="433720"/>
    <lineage>
        <taxon>Eukaryota</taxon>
        <taxon>Metazoa</taxon>
        <taxon>Spiralia</taxon>
        <taxon>Gnathifera</taxon>
        <taxon>Rotifera</taxon>
        <taxon>Eurotatoria</taxon>
        <taxon>Bdelloidea</taxon>
        <taxon>Adinetida</taxon>
        <taxon>Adinetidae</taxon>
        <taxon>Adineta</taxon>
    </lineage>
</organism>
<gene>
    <name evidence="2" type="ORF">IZO911_LOCUS32132</name>
    <name evidence="3" type="ORF">KXQ929_LOCUS4412</name>
</gene>
<dbReference type="EMBL" id="CAJOBB010000152">
    <property type="protein sequence ID" value="CAF3586778.1"/>
    <property type="molecule type" value="Genomic_DNA"/>
</dbReference>
<evidence type="ECO:0008006" key="5">
    <source>
        <dbReference type="Google" id="ProtNLM"/>
    </source>
</evidence>
<evidence type="ECO:0000256" key="1">
    <source>
        <dbReference type="SAM" id="MobiDB-lite"/>
    </source>
</evidence>
<protein>
    <recommendedName>
        <fullName evidence="5">GIY-YIG domain-containing protein</fullName>
    </recommendedName>
</protein>
<dbReference type="EMBL" id="CAJNOE010000547">
    <property type="protein sequence ID" value="CAF1265593.1"/>
    <property type="molecule type" value="Genomic_DNA"/>
</dbReference>
<dbReference type="AlphaFoldDB" id="A0A815B318"/>
<accession>A0A815B318</accession>
<name>A0A815B318_9BILA</name>
<dbReference type="Proteomes" id="UP000663860">
    <property type="component" value="Unassembled WGS sequence"/>
</dbReference>
<feature type="compositionally biased region" description="Basic and acidic residues" evidence="1">
    <location>
        <begin position="22"/>
        <end position="34"/>
    </location>
</feature>
<sequence length="541" mass="62506">MHRVNLNSTSCVSSSNNADGSGEEKQQSNEKEHTPQLNPTTTIQSVQPTTISCITKINNRLALLPAYPSLDQASDIDRENHFLFPNTPRQLLTPEQKYLYENCDHFPSSFQFIDESINSNFSSFFVKLYRDLFVDLSRRLHINNATIDYNYQRLRKCFDLMTHERIGYGLQKNTLSDGDVLPIHEYAVALEFFLQIDRSIFFMKTCSFRGSMIHLSSNFHGIFSLTEPYGCHGMTACQKLNCHFCSPPSDVSNRIRKYQSPVKFSSIQEHQFLSGYRSILNCPVTCETKSILYALTCPCGQYDYIGYTSMTLGQRLKYHREHGNRIIHEFILGPENITLIRKVPKSFEELVKDNMLLYKHSARCPVAMQLFLDCNPKYWPFIPMLKQEAQQDNQFYRLQESIHMNSKGSTTTHSETRSDRAAGSCMNDLPPFPSDKYAFSVRQSAEQFQYFKQIQDKYFPNFNVDLYNATIIAVLPDNCSTPLFRLLEALFVTHAQTNLNTLGHLECIDLKQKKVNNSEQIRSKLDIITDRGDWCRNLQRP</sequence>
<feature type="region of interest" description="Disordered" evidence="1">
    <location>
        <begin position="1"/>
        <end position="42"/>
    </location>
</feature>
<evidence type="ECO:0000313" key="2">
    <source>
        <dbReference type="EMBL" id="CAF1265593.1"/>
    </source>
</evidence>
<reference evidence="2" key="1">
    <citation type="submission" date="2021-02" db="EMBL/GenBank/DDBJ databases">
        <authorList>
            <person name="Nowell W R."/>
        </authorList>
    </citation>
    <scope>NUCLEOTIDE SEQUENCE</scope>
</reference>
<evidence type="ECO:0000313" key="4">
    <source>
        <dbReference type="Proteomes" id="UP000663860"/>
    </source>
</evidence>
<proteinExistence type="predicted"/>
<dbReference type="Proteomes" id="UP000663868">
    <property type="component" value="Unassembled WGS sequence"/>
</dbReference>
<comment type="caution">
    <text evidence="2">The sequence shown here is derived from an EMBL/GenBank/DDBJ whole genome shotgun (WGS) entry which is preliminary data.</text>
</comment>
<evidence type="ECO:0000313" key="3">
    <source>
        <dbReference type="EMBL" id="CAF3586778.1"/>
    </source>
</evidence>
<feature type="compositionally biased region" description="Polar residues" evidence="1">
    <location>
        <begin position="1"/>
        <end position="19"/>
    </location>
</feature>